<gene>
    <name evidence="9" type="ORF">I4J89_24475</name>
</gene>
<feature type="domain" description="ABC3 transporter permease C-terminal" evidence="8">
    <location>
        <begin position="741"/>
        <end position="850"/>
    </location>
</feature>
<accession>A0A931C711</accession>
<evidence type="ECO:0000313" key="10">
    <source>
        <dbReference type="Proteomes" id="UP000598146"/>
    </source>
</evidence>
<dbReference type="InterPro" id="IPR050250">
    <property type="entry name" value="Macrolide_Exporter_MacB"/>
</dbReference>
<evidence type="ECO:0000256" key="6">
    <source>
        <dbReference type="ARBA" id="ARBA00038076"/>
    </source>
</evidence>
<protein>
    <submittedName>
        <fullName evidence="9">ABC transporter permease</fullName>
    </submittedName>
</protein>
<keyword evidence="3 7" id="KW-0812">Transmembrane</keyword>
<keyword evidence="5 7" id="KW-0472">Membrane</keyword>
<dbReference type="EMBL" id="JADQTO010000011">
    <property type="protein sequence ID" value="MBG0564609.1"/>
    <property type="molecule type" value="Genomic_DNA"/>
</dbReference>
<comment type="caution">
    <text evidence="9">The sequence shown here is derived from an EMBL/GenBank/DDBJ whole genome shotgun (WGS) entry which is preliminary data.</text>
</comment>
<feature type="transmembrane region" description="Helical" evidence="7">
    <location>
        <begin position="372"/>
        <end position="392"/>
    </location>
</feature>
<feature type="transmembrane region" description="Helical" evidence="7">
    <location>
        <begin position="738"/>
        <end position="761"/>
    </location>
</feature>
<feature type="transmembrane region" description="Helical" evidence="7">
    <location>
        <begin position="830"/>
        <end position="850"/>
    </location>
</feature>
<evidence type="ECO:0000256" key="1">
    <source>
        <dbReference type="ARBA" id="ARBA00004651"/>
    </source>
</evidence>
<evidence type="ECO:0000256" key="4">
    <source>
        <dbReference type="ARBA" id="ARBA00022989"/>
    </source>
</evidence>
<sequence>MGAVPRRLRAYASHLGLLAVLSLAAALLVTGFPRAANEFTDQGLREEAAGLPLVARDLIFKAGPATALELPPDIAETRANLLPAPLPALVRDHWFAAKVGPDDVRPDGSPPYAGNCRPEVQVRYQSGYESALRLVSGRLPRPGTGTEVLVSADATEIGQLRAGSTLRLGGGTGSAPVTVVGVFEPLQPSSPYWDGLATAPLACPDPREATTVRITLLTDTSGVARAGRATGVLDYEWRYTLATERFRAADLTSIIAAVSAARRAAPAAETSLATSLDSALAGFEQRLRGVRALLAVVRAGLLATMAGLIVLAARVMTDRRREEFALLRARGAASRTVAGRTLRETAVVVPAGFLAGWALGQLVPGRPDPGDGALLVLLGSVALLAAPLLAAARPGWRMSAARRLTAELFVVLLAVLGVVLARRRGLTAADRVDVYLVSVPVLLGAAAALLAVRLLPWPLRQFGRVAARARDAVPFLGLARAGRVALHAGPLAVLVVAIATGVFIAAVSGTVDDARDRATDQETAADARVDGYAFAPGTGRALAAVPGVTGVAPLVLEPGAALTGESGRRTQAQLLVVDGPEAAKVMTAGLPPVLTAPAAGGPAPAVVSPEVAAEVGAGGTVEVQGRRYEFRVAAVAEALPTLRIGARRFIALPWQALPVPAFQPLVPSRFLVAGDGFSPEALRTAGDDGQREYLGGVLGHPVTAAALPERATVTTWDEHRAALARGGVNGVLGFTYTAGAAGTALLALLAIALTVLADAPGRGRTLSRLRTMGLSLRQGRRLLVYEVVPLVTVAFATGGLVGVLLPRLLGPALGLAGFSAGVAGRVRVDAWLPGAALLLLAAAVGVAIAVESAANRRMRLGEVLRLGAGN</sequence>
<dbReference type="PANTHER" id="PTHR30572:SF4">
    <property type="entry name" value="ABC TRANSPORTER PERMEASE YTRF"/>
    <property type="match status" value="1"/>
</dbReference>
<feature type="transmembrane region" description="Helical" evidence="7">
    <location>
        <begin position="292"/>
        <end position="316"/>
    </location>
</feature>
<feature type="transmembrane region" description="Helical" evidence="7">
    <location>
        <begin position="337"/>
        <end position="360"/>
    </location>
</feature>
<evidence type="ECO:0000256" key="3">
    <source>
        <dbReference type="ARBA" id="ARBA00022692"/>
    </source>
</evidence>
<dbReference type="RefSeq" id="WP_196416382.1">
    <property type="nucleotide sequence ID" value="NZ_JADQTO010000011.1"/>
</dbReference>
<dbReference type="Proteomes" id="UP000598146">
    <property type="component" value="Unassembled WGS sequence"/>
</dbReference>
<dbReference type="PANTHER" id="PTHR30572">
    <property type="entry name" value="MEMBRANE COMPONENT OF TRANSPORTER-RELATED"/>
    <property type="match status" value="1"/>
</dbReference>
<evidence type="ECO:0000256" key="5">
    <source>
        <dbReference type="ARBA" id="ARBA00023136"/>
    </source>
</evidence>
<dbReference type="AlphaFoldDB" id="A0A931C711"/>
<dbReference type="GO" id="GO:0005886">
    <property type="term" value="C:plasma membrane"/>
    <property type="evidence" value="ECO:0007669"/>
    <property type="project" value="UniProtKB-SubCell"/>
</dbReference>
<dbReference type="InterPro" id="IPR003838">
    <property type="entry name" value="ABC3_permease_C"/>
</dbReference>
<keyword evidence="4 7" id="KW-1133">Transmembrane helix</keyword>
<evidence type="ECO:0000313" key="9">
    <source>
        <dbReference type="EMBL" id="MBG0564609.1"/>
    </source>
</evidence>
<dbReference type="GO" id="GO:0022857">
    <property type="term" value="F:transmembrane transporter activity"/>
    <property type="evidence" value="ECO:0007669"/>
    <property type="project" value="TreeGrafter"/>
</dbReference>
<proteinExistence type="inferred from homology"/>
<evidence type="ECO:0000259" key="8">
    <source>
        <dbReference type="Pfam" id="PF02687"/>
    </source>
</evidence>
<dbReference type="Pfam" id="PF02687">
    <property type="entry name" value="FtsX"/>
    <property type="match status" value="1"/>
</dbReference>
<keyword evidence="2" id="KW-1003">Cell membrane</keyword>
<feature type="transmembrane region" description="Helical" evidence="7">
    <location>
        <begin position="484"/>
        <end position="507"/>
    </location>
</feature>
<comment type="similarity">
    <text evidence="6">Belongs to the ABC-4 integral membrane protein family.</text>
</comment>
<feature type="transmembrane region" description="Helical" evidence="7">
    <location>
        <begin position="434"/>
        <end position="455"/>
    </location>
</feature>
<comment type="subcellular location">
    <subcellularLocation>
        <location evidence="1">Cell membrane</location>
        <topology evidence="1">Multi-pass membrane protein</topology>
    </subcellularLocation>
</comment>
<name>A0A931C711_9ACTN</name>
<evidence type="ECO:0000256" key="2">
    <source>
        <dbReference type="ARBA" id="ARBA00022475"/>
    </source>
</evidence>
<feature type="transmembrane region" description="Helical" evidence="7">
    <location>
        <begin position="404"/>
        <end position="422"/>
    </location>
</feature>
<feature type="transmembrane region" description="Helical" evidence="7">
    <location>
        <begin position="782"/>
        <end position="805"/>
    </location>
</feature>
<evidence type="ECO:0000256" key="7">
    <source>
        <dbReference type="SAM" id="Phobius"/>
    </source>
</evidence>
<keyword evidence="10" id="KW-1185">Reference proteome</keyword>
<organism evidence="9 10">
    <name type="scientific">Actinoplanes aureus</name>
    <dbReference type="NCBI Taxonomy" id="2792083"/>
    <lineage>
        <taxon>Bacteria</taxon>
        <taxon>Bacillati</taxon>
        <taxon>Actinomycetota</taxon>
        <taxon>Actinomycetes</taxon>
        <taxon>Micromonosporales</taxon>
        <taxon>Micromonosporaceae</taxon>
        <taxon>Actinoplanes</taxon>
    </lineage>
</organism>
<reference evidence="9" key="1">
    <citation type="submission" date="2020-11" db="EMBL/GenBank/DDBJ databases">
        <title>Isolation and identification of active actinomycetes.</title>
        <authorList>
            <person name="Sun X."/>
        </authorList>
    </citation>
    <scope>NUCLEOTIDE SEQUENCE</scope>
    <source>
        <strain evidence="9">NEAU-A11</strain>
    </source>
</reference>